<dbReference type="Gene3D" id="3.40.630.30">
    <property type="match status" value="1"/>
</dbReference>
<accession>A0A3B9H3P0</accession>
<dbReference type="RefSeq" id="WP_272993114.1">
    <property type="nucleotide sequence ID" value="NZ_CAJQMV010000138.1"/>
</dbReference>
<dbReference type="InterPro" id="IPR016181">
    <property type="entry name" value="Acyl_CoA_acyltransferase"/>
</dbReference>
<name>A0A3B9H3P0_9PROT</name>
<comment type="caution">
    <text evidence="2">The sequence shown here is derived from an EMBL/GenBank/DDBJ whole genome shotgun (WGS) entry which is preliminary data.</text>
</comment>
<dbReference type="Pfam" id="PF13302">
    <property type="entry name" value="Acetyltransf_3"/>
    <property type="match status" value="1"/>
</dbReference>
<reference evidence="2 3" key="1">
    <citation type="journal article" date="2018" name="Nat. Biotechnol.">
        <title>A standardized bacterial taxonomy based on genome phylogeny substantially revises the tree of life.</title>
        <authorList>
            <person name="Parks D.H."/>
            <person name="Chuvochina M."/>
            <person name="Waite D.W."/>
            <person name="Rinke C."/>
            <person name="Skarshewski A."/>
            <person name="Chaumeil P.A."/>
            <person name="Hugenholtz P."/>
        </authorList>
    </citation>
    <scope>NUCLEOTIDE SEQUENCE [LARGE SCALE GENOMIC DNA]</scope>
    <source>
        <strain evidence="2">UBA8733</strain>
    </source>
</reference>
<organism evidence="2 3">
    <name type="scientific">Hyphomonas adhaerens</name>
    <dbReference type="NCBI Taxonomy" id="81029"/>
    <lineage>
        <taxon>Bacteria</taxon>
        <taxon>Pseudomonadati</taxon>
        <taxon>Pseudomonadota</taxon>
        <taxon>Alphaproteobacteria</taxon>
        <taxon>Hyphomonadales</taxon>
        <taxon>Hyphomonadaceae</taxon>
        <taxon>Hyphomonas</taxon>
    </lineage>
</organism>
<dbReference type="InterPro" id="IPR000182">
    <property type="entry name" value="GNAT_dom"/>
</dbReference>
<dbReference type="PANTHER" id="PTHR43792:SF1">
    <property type="entry name" value="N-ACETYLTRANSFERASE DOMAIN-CONTAINING PROTEIN"/>
    <property type="match status" value="1"/>
</dbReference>
<gene>
    <name evidence="2" type="ORF">DCG58_19165</name>
</gene>
<dbReference type="PROSITE" id="PS51186">
    <property type="entry name" value="GNAT"/>
    <property type="match status" value="1"/>
</dbReference>
<sequence>MSELENCGPLLLREPTMDDVERHFAIFGDPKVSAYVPSGPPVDKADSRRMLRTIKDHWWKYRFGHWAVSTVENPDYVIGFGGLAYRQINRKERLNLRFRLAREAWGNGYGHQLGLASFHLAFEQLDADAVHAIVRPDNERILQALEQLGMHQTETVRDVPDAPPSLVYSITADAARAARL</sequence>
<evidence type="ECO:0000313" key="2">
    <source>
        <dbReference type="EMBL" id="HAE29287.1"/>
    </source>
</evidence>
<evidence type="ECO:0000313" key="3">
    <source>
        <dbReference type="Proteomes" id="UP000259610"/>
    </source>
</evidence>
<keyword evidence="2" id="KW-0808">Transferase</keyword>
<protein>
    <submittedName>
        <fullName evidence="2">GNAT family N-acetyltransferase</fullName>
    </submittedName>
</protein>
<evidence type="ECO:0000259" key="1">
    <source>
        <dbReference type="PROSITE" id="PS51186"/>
    </source>
</evidence>
<dbReference type="InterPro" id="IPR051531">
    <property type="entry name" value="N-acetyltransferase"/>
</dbReference>
<dbReference type="AlphaFoldDB" id="A0A3B9H3P0"/>
<dbReference type="EMBL" id="DMAN01000436">
    <property type="protein sequence ID" value="HAE29287.1"/>
    <property type="molecule type" value="Genomic_DNA"/>
</dbReference>
<dbReference type="PANTHER" id="PTHR43792">
    <property type="entry name" value="GNAT FAMILY, PUTATIVE (AFU_ORTHOLOGUE AFUA_3G00765)-RELATED-RELATED"/>
    <property type="match status" value="1"/>
</dbReference>
<dbReference type="GO" id="GO:0016747">
    <property type="term" value="F:acyltransferase activity, transferring groups other than amino-acyl groups"/>
    <property type="evidence" value="ECO:0007669"/>
    <property type="project" value="InterPro"/>
</dbReference>
<dbReference type="SUPFAM" id="SSF55729">
    <property type="entry name" value="Acyl-CoA N-acyltransferases (Nat)"/>
    <property type="match status" value="1"/>
</dbReference>
<dbReference type="Proteomes" id="UP000259610">
    <property type="component" value="Unassembled WGS sequence"/>
</dbReference>
<proteinExistence type="predicted"/>
<feature type="domain" description="N-acetyltransferase" evidence="1">
    <location>
        <begin position="10"/>
        <end position="173"/>
    </location>
</feature>